<dbReference type="EMBL" id="CP139960">
    <property type="protein sequence ID" value="WQD39474.1"/>
    <property type="molecule type" value="Genomic_DNA"/>
</dbReference>
<gene>
    <name evidence="2" type="ORF">U0035_04850</name>
</gene>
<feature type="signal peptide" evidence="1">
    <location>
        <begin position="1"/>
        <end position="21"/>
    </location>
</feature>
<keyword evidence="1" id="KW-0732">Signal</keyword>
<dbReference type="InterPro" id="IPR013783">
    <property type="entry name" value="Ig-like_fold"/>
</dbReference>
<feature type="chain" id="PRO_5045191246" evidence="1">
    <location>
        <begin position="22"/>
        <end position="151"/>
    </location>
</feature>
<dbReference type="Gene3D" id="2.60.40.10">
    <property type="entry name" value="Immunoglobulins"/>
    <property type="match status" value="1"/>
</dbReference>
<dbReference type="PANTHER" id="PTHR37833">
    <property type="entry name" value="LIPOPROTEIN-RELATED"/>
    <property type="match status" value="1"/>
</dbReference>
<dbReference type="InterPro" id="IPR011467">
    <property type="entry name" value="DUF1573"/>
</dbReference>
<evidence type="ECO:0000256" key="1">
    <source>
        <dbReference type="SAM" id="SignalP"/>
    </source>
</evidence>
<proteinExistence type="predicted"/>
<reference evidence="2 3" key="1">
    <citation type="submission" date="2023-12" db="EMBL/GenBank/DDBJ databases">
        <title>Genome sequencing and assembly of bacterial species from a model synthetic community.</title>
        <authorList>
            <person name="Hogle S.L."/>
        </authorList>
    </citation>
    <scope>NUCLEOTIDE SEQUENCE [LARGE SCALE GENOMIC DNA]</scope>
    <source>
        <strain evidence="2 3">HAMBI_3031</strain>
    </source>
</reference>
<accession>A0ABZ0W941</accession>
<dbReference type="Proteomes" id="UP001325680">
    <property type="component" value="Chromosome"/>
</dbReference>
<dbReference type="PANTHER" id="PTHR37833:SF1">
    <property type="entry name" value="SIGNAL PEPTIDE PROTEIN"/>
    <property type="match status" value="1"/>
</dbReference>
<organism evidence="2 3">
    <name type="scientific">Niabella yanshanensis</name>
    <dbReference type="NCBI Taxonomy" id="577386"/>
    <lineage>
        <taxon>Bacteria</taxon>
        <taxon>Pseudomonadati</taxon>
        <taxon>Bacteroidota</taxon>
        <taxon>Chitinophagia</taxon>
        <taxon>Chitinophagales</taxon>
        <taxon>Chitinophagaceae</taxon>
        <taxon>Niabella</taxon>
    </lineage>
</organism>
<dbReference type="PROSITE" id="PS51257">
    <property type="entry name" value="PROKAR_LIPOPROTEIN"/>
    <property type="match status" value="1"/>
</dbReference>
<dbReference type="RefSeq" id="WP_114788917.1">
    <property type="nucleotide sequence ID" value="NZ_CP139960.1"/>
</dbReference>
<name>A0ABZ0W941_9BACT</name>
<sequence length="151" mass="16204">MKRLVLIISAAAALVACNSNGENKTATDTPLTDSLKQEALKDSSNFTTISWVDSTYKNLGDVKKGQVVEIPFLVKNTGDKPLIISSVQPGCGCTVAEKPEKPVLPGKEEKIVAKFNSEGQSEGTHTKTVVVTANTKPFTQHTLTFQVNVTK</sequence>
<keyword evidence="3" id="KW-1185">Reference proteome</keyword>
<dbReference type="Pfam" id="PF07610">
    <property type="entry name" value="DUF1573"/>
    <property type="match status" value="1"/>
</dbReference>
<protein>
    <submittedName>
        <fullName evidence="2">DUF1573 domain-containing protein</fullName>
    </submittedName>
</protein>
<evidence type="ECO:0000313" key="3">
    <source>
        <dbReference type="Proteomes" id="UP001325680"/>
    </source>
</evidence>
<evidence type="ECO:0000313" key="2">
    <source>
        <dbReference type="EMBL" id="WQD39474.1"/>
    </source>
</evidence>